<sequence length="34" mass="4132">MHRNLLTKDSMDSRCREERTPCIGDFQIQILTWH</sequence>
<name>Q47545_ECOLX</name>
<keyword evidence="1" id="KW-0614">Plasmid</keyword>
<reference evidence="1" key="1">
    <citation type="journal article" date="1990" name="Nucleic Acids Res.">
        <title>Nucleotide sequence and expresion of the copy number control gene (cop) of the incFVII plasmid pSU233.</title>
        <authorList>
            <person name="Lopez Andres L."/>
            <person name="Ortez J.M."/>
            <person name="Rodriquez J.C."/>
        </authorList>
    </citation>
    <scope>NUCLEOTIDE SEQUENCE</scope>
    <source>
        <plasmid evidence="1">pSU316</plasmid>
    </source>
</reference>
<geneLocation type="plasmid" evidence="1">
    <name>pSU316</name>
</geneLocation>
<reference evidence="1" key="2">
    <citation type="journal article" date="1991" name="Nucleic Acids Res.">
        <title>Nucleotide sequence of the oriT-traM-finP region of the haemolytic plasmid pSU316: comparison to F.</title>
        <authorList>
            <person name="Lopez J."/>
            <person name="Salazar L."/>
            <person name="Andres I."/>
            <person name="Oritz J.M."/>
            <person name="Rodriguez J.C."/>
        </authorList>
    </citation>
    <scope>NUCLEOTIDE SEQUENCE</scope>
    <source>
        <plasmid evidence="1">pSU316</plasmid>
    </source>
</reference>
<proteinExistence type="predicted"/>
<reference evidence="1" key="3">
    <citation type="journal article" date="1992" name="Mol. Gen. Genet.">
        <title>Characterization and nucleotide sequence of the oriT-traM-finP region of the IncFVII plasmid pSU233.</title>
        <authorList>
            <person name="Salazar L."/>
            <person name="Lopez J."/>
            <person name="Andres I."/>
            <person name="Ortiz J.M."/>
            <person name="Rodriguez J.C."/>
        </authorList>
    </citation>
    <scope>NUCLEOTIDE SEQUENCE</scope>
    <source>
        <plasmid evidence="1">pSU316</plasmid>
    </source>
</reference>
<dbReference type="EMBL" id="X55894">
    <property type="protein sequence ID" value="CAA39379.2"/>
    <property type="molecule type" value="Genomic_DNA"/>
</dbReference>
<dbReference type="AlphaFoldDB" id="Q47545"/>
<evidence type="ECO:0000313" key="1">
    <source>
        <dbReference type="EMBL" id="CAA39379.2"/>
    </source>
</evidence>
<organism evidence="1">
    <name type="scientific">Escherichia coli</name>
    <dbReference type="NCBI Taxonomy" id="562"/>
    <lineage>
        <taxon>Bacteria</taxon>
        <taxon>Pseudomonadati</taxon>
        <taxon>Pseudomonadota</taxon>
        <taxon>Gammaproteobacteria</taxon>
        <taxon>Enterobacterales</taxon>
        <taxon>Enterobacteriaceae</taxon>
        <taxon>Escherichia</taxon>
    </lineage>
</organism>
<dbReference type="PIR" id="S26166">
    <property type="entry name" value="S26166"/>
</dbReference>
<protein>
    <submittedName>
        <fullName evidence="1">FinP</fullName>
    </submittedName>
</protein>
<accession>Q47545</accession>
<gene>
    <name evidence="1" type="primary">finP</name>
</gene>